<proteinExistence type="predicted"/>
<evidence type="ECO:0000313" key="2">
    <source>
        <dbReference type="Proteomes" id="UP000708208"/>
    </source>
</evidence>
<dbReference type="EMBL" id="CAJVCH010570992">
    <property type="protein sequence ID" value="CAG7836354.1"/>
    <property type="molecule type" value="Genomic_DNA"/>
</dbReference>
<name>A0A8J2PWX4_9HEXA</name>
<dbReference type="Proteomes" id="UP000708208">
    <property type="component" value="Unassembled WGS sequence"/>
</dbReference>
<accession>A0A8J2PWX4</accession>
<sequence>MDGLEYTWVSDYMDQEKPQLLAACASLAKSFVELYSGNNTLKRFTKIESFVRNGPEVDCLKTVDNEVECSKLTKPTKSEVLRFCKNECGMVGIGIQKQQQELLKTIELEKRQFANKQLLFSMATNLKFLYDQYISIKNTWRHIKSVQVLIETNTEHIRIIKMMLKRIDKNAARICALLTVLDGRKSISPKDVGIVHDLSTKMSKNLKKVAKMFDAIKIKTQNGIYTMRSCTVSQKRAMGLNLLQVAMNCLQLAIVGSPGSFGMKMGFGAITSLYFGAARLNYKNTVSMEEKLKVLSLQMKTIHELGDHIKKLKRILTLSEKFYRECNKPGTGKTELKVSMPLSKKRHSYRSCHQRR</sequence>
<evidence type="ECO:0000313" key="1">
    <source>
        <dbReference type="EMBL" id="CAG7836354.1"/>
    </source>
</evidence>
<comment type="caution">
    <text evidence="1">The sequence shown here is derived from an EMBL/GenBank/DDBJ whole genome shotgun (WGS) entry which is preliminary data.</text>
</comment>
<gene>
    <name evidence="1" type="ORF">AFUS01_LOCUS45608</name>
</gene>
<reference evidence="1" key="1">
    <citation type="submission" date="2021-06" db="EMBL/GenBank/DDBJ databases">
        <authorList>
            <person name="Hodson N. C."/>
            <person name="Mongue J. A."/>
            <person name="Jaron S. K."/>
        </authorList>
    </citation>
    <scope>NUCLEOTIDE SEQUENCE</scope>
</reference>
<organism evidence="1 2">
    <name type="scientific">Allacma fusca</name>
    <dbReference type="NCBI Taxonomy" id="39272"/>
    <lineage>
        <taxon>Eukaryota</taxon>
        <taxon>Metazoa</taxon>
        <taxon>Ecdysozoa</taxon>
        <taxon>Arthropoda</taxon>
        <taxon>Hexapoda</taxon>
        <taxon>Collembola</taxon>
        <taxon>Symphypleona</taxon>
        <taxon>Sminthuridae</taxon>
        <taxon>Allacma</taxon>
    </lineage>
</organism>
<dbReference type="AlphaFoldDB" id="A0A8J2PWX4"/>
<protein>
    <submittedName>
        <fullName evidence="1">Uncharacterized protein</fullName>
    </submittedName>
</protein>
<keyword evidence="2" id="KW-1185">Reference proteome</keyword>